<feature type="active site" description="Proton donor/acceptor" evidence="1">
    <location>
        <position position="330"/>
    </location>
</feature>
<feature type="transmembrane region" description="Helical" evidence="4">
    <location>
        <begin position="34"/>
        <end position="59"/>
    </location>
</feature>
<feature type="region of interest" description="Disordered" evidence="3">
    <location>
        <begin position="1"/>
        <end position="25"/>
    </location>
</feature>
<evidence type="ECO:0000313" key="7">
    <source>
        <dbReference type="Proteomes" id="UP000183809"/>
    </source>
</evidence>
<dbReference type="OrthoDB" id="423498at2759"/>
<feature type="domain" description="SMP-30/Gluconolactonase/LRE-like region" evidence="5">
    <location>
        <begin position="193"/>
        <end position="367"/>
    </location>
</feature>
<dbReference type="RefSeq" id="XP_020125094.1">
    <property type="nucleotide sequence ID" value="XM_020270262.1"/>
</dbReference>
<name>A0A1J9QL99_9PEZI</name>
<evidence type="ECO:0000313" key="6">
    <source>
        <dbReference type="EMBL" id="OJD28834.1"/>
    </source>
</evidence>
<feature type="binding site" evidence="2">
    <location>
        <position position="273"/>
    </location>
    <ligand>
        <name>a divalent metal cation</name>
        <dbReference type="ChEBI" id="CHEBI:60240"/>
    </ligand>
</feature>
<dbReference type="InterPro" id="IPR005511">
    <property type="entry name" value="SMP-30"/>
</dbReference>
<evidence type="ECO:0000256" key="2">
    <source>
        <dbReference type="PIRSR" id="PIRSR605511-2"/>
    </source>
</evidence>
<dbReference type="PRINTS" id="PR01790">
    <property type="entry name" value="SMP30FAMILY"/>
</dbReference>
<proteinExistence type="predicted"/>
<dbReference type="Proteomes" id="UP000183809">
    <property type="component" value="Unassembled WGS sequence"/>
</dbReference>
<feature type="binding site" evidence="2">
    <location>
        <position position="330"/>
    </location>
    <ligand>
        <name>a divalent metal cation</name>
        <dbReference type="ChEBI" id="CHEBI:60240"/>
    </ligand>
</feature>
<dbReference type="AlphaFoldDB" id="A0A1J9QL99"/>
<organism evidence="6 7">
    <name type="scientific">Diplodia corticola</name>
    <dbReference type="NCBI Taxonomy" id="236234"/>
    <lineage>
        <taxon>Eukaryota</taxon>
        <taxon>Fungi</taxon>
        <taxon>Dikarya</taxon>
        <taxon>Ascomycota</taxon>
        <taxon>Pezizomycotina</taxon>
        <taxon>Dothideomycetes</taxon>
        <taxon>Dothideomycetes incertae sedis</taxon>
        <taxon>Botryosphaeriales</taxon>
        <taxon>Botryosphaeriaceae</taxon>
        <taxon>Diplodia</taxon>
    </lineage>
</organism>
<dbReference type="PANTHER" id="PTHR47064">
    <property type="entry name" value="PUTATIVE (AFU_ORTHOLOGUE AFUA_1G08990)-RELATED"/>
    <property type="match status" value="1"/>
</dbReference>
<feature type="compositionally biased region" description="Basic and acidic residues" evidence="3">
    <location>
        <begin position="1"/>
        <end position="12"/>
    </location>
</feature>
<dbReference type="GeneID" id="31010521"/>
<comment type="cofactor">
    <cofactor evidence="2">
        <name>Zn(2+)</name>
        <dbReference type="ChEBI" id="CHEBI:29105"/>
    </cofactor>
    <text evidence="2">Binds 1 divalent metal cation per subunit.</text>
</comment>
<accession>A0A1J9QL99</accession>
<dbReference type="STRING" id="236234.A0A1J9QL99"/>
<dbReference type="Gene3D" id="2.120.10.30">
    <property type="entry name" value="TolB, C-terminal domain"/>
    <property type="match status" value="1"/>
</dbReference>
<dbReference type="EMBL" id="MNUE01000109">
    <property type="protein sequence ID" value="OJD28834.1"/>
    <property type="molecule type" value="Genomic_DNA"/>
</dbReference>
<dbReference type="InterPro" id="IPR011042">
    <property type="entry name" value="6-blade_b-propeller_TolB-like"/>
</dbReference>
<comment type="caution">
    <text evidence="6">The sequence shown here is derived from an EMBL/GenBank/DDBJ whole genome shotgun (WGS) entry which is preliminary data.</text>
</comment>
<reference evidence="6 7" key="1">
    <citation type="submission" date="2016-10" db="EMBL/GenBank/DDBJ databases">
        <title>Proteomics and genomics reveal pathogen-plant mechanisms compatible with a hemibiotrophic lifestyle of Diplodia corticola.</title>
        <authorList>
            <person name="Fernandes I."/>
            <person name="De Jonge R."/>
            <person name="Van De Peer Y."/>
            <person name="Devreese B."/>
            <person name="Alves A."/>
            <person name="Esteves A.C."/>
        </authorList>
    </citation>
    <scope>NUCLEOTIDE SEQUENCE [LARGE SCALE GENOMIC DNA]</scope>
    <source>
        <strain evidence="6 7">CBS 112549</strain>
    </source>
</reference>
<dbReference type="SUPFAM" id="SSF63829">
    <property type="entry name" value="Calcium-dependent phosphotriesterase"/>
    <property type="match status" value="1"/>
</dbReference>
<evidence type="ECO:0000256" key="1">
    <source>
        <dbReference type="PIRSR" id="PIRSR605511-1"/>
    </source>
</evidence>
<feature type="compositionally biased region" description="Pro residues" evidence="3">
    <location>
        <begin position="13"/>
        <end position="22"/>
    </location>
</feature>
<keyword evidence="7" id="KW-1185">Reference proteome</keyword>
<dbReference type="InterPro" id="IPR013658">
    <property type="entry name" value="SGL"/>
</dbReference>
<keyword evidence="4" id="KW-0472">Membrane</keyword>
<keyword evidence="2" id="KW-0479">Metal-binding</keyword>
<keyword evidence="4" id="KW-1133">Transmembrane helix</keyword>
<dbReference type="GO" id="GO:0046872">
    <property type="term" value="F:metal ion binding"/>
    <property type="evidence" value="ECO:0007669"/>
    <property type="project" value="UniProtKB-KW"/>
</dbReference>
<evidence type="ECO:0000256" key="3">
    <source>
        <dbReference type="SAM" id="MobiDB-lite"/>
    </source>
</evidence>
<sequence length="407" mass="44342">MSPRTADYKKSPPEPTPEPSPPARSLLSDRRVQLTALLTLCIAVVMAAGFVDVDLLALATNANYFSTLPATSAAEPAISLLNFDPAFQTDVLGRNATARKIADLEWQAFHEAGIYYEPDNSLYITSNYVSLQDNINITVLSLDDYSITSTQFPDLWEANGGSSYYPPGSDTAKRPPQHVYCDEGDFEHPSALIAVDPGTNTSTTLLTSFLGRNFSSVNDVRQHAETGDLWFTDADYGYFQDFRPAPVIPKQVYRFEPSTGVIQVVADGFVQSNGLEFSPDHKTLYVSDTGAQQFTKNDTGPGTIYAFDVIAGKRLANRRTFAFCDNGFPDGVHADTDGNVWAGCGDGVHVFNPDGVLLGKIYVGETSNNFAFIPGGVLVFSNYRLWLVENIKAQGREVCKDFGVGCA</sequence>
<dbReference type="PANTHER" id="PTHR47064:SF2">
    <property type="entry name" value="SMP-30_GLUCONOLACTONASE_LRE-LIKE REGION DOMAIN-CONTAINING PROTEIN-RELATED"/>
    <property type="match status" value="1"/>
</dbReference>
<keyword evidence="4" id="KW-0812">Transmembrane</keyword>
<evidence type="ECO:0000256" key="4">
    <source>
        <dbReference type="SAM" id="Phobius"/>
    </source>
</evidence>
<gene>
    <name evidence="6" type="ORF">BKCO1_1090008</name>
</gene>
<dbReference type="Pfam" id="PF08450">
    <property type="entry name" value="SGL"/>
    <property type="match status" value="1"/>
</dbReference>
<evidence type="ECO:0000259" key="5">
    <source>
        <dbReference type="Pfam" id="PF08450"/>
    </source>
</evidence>
<protein>
    <submittedName>
        <fullName evidence="6">Smp-30 gluconolaconase lre-like region</fullName>
    </submittedName>
</protein>
<dbReference type="InterPro" id="IPR052988">
    <property type="entry name" value="Oryzine_lactonohydrolase"/>
</dbReference>
<keyword evidence="2" id="KW-0862">Zinc</keyword>